<dbReference type="AlphaFoldDB" id="A0A1H6KTU8"/>
<dbReference type="OrthoDB" id="9788724at2"/>
<organism evidence="2 3">
    <name type="scientific">Rheinheimera pacifica</name>
    <dbReference type="NCBI Taxonomy" id="173990"/>
    <lineage>
        <taxon>Bacteria</taxon>
        <taxon>Pseudomonadati</taxon>
        <taxon>Pseudomonadota</taxon>
        <taxon>Gammaproteobacteria</taxon>
        <taxon>Chromatiales</taxon>
        <taxon>Chromatiaceae</taxon>
        <taxon>Rheinheimera</taxon>
    </lineage>
</organism>
<dbReference type="PANTHER" id="PTHR31061">
    <property type="entry name" value="LD22376P"/>
    <property type="match status" value="1"/>
</dbReference>
<keyword evidence="1" id="KW-0472">Membrane</keyword>
<keyword evidence="1" id="KW-0812">Transmembrane</keyword>
<feature type="transmembrane region" description="Helical" evidence="1">
    <location>
        <begin position="7"/>
        <end position="25"/>
    </location>
</feature>
<protein>
    <submittedName>
        <fullName evidence="2">Predicted acyltransferase</fullName>
    </submittedName>
</protein>
<feature type="transmembrane region" description="Helical" evidence="1">
    <location>
        <begin position="79"/>
        <end position="97"/>
    </location>
</feature>
<feature type="transmembrane region" description="Helical" evidence="1">
    <location>
        <begin position="246"/>
        <end position="269"/>
    </location>
</feature>
<dbReference type="Proteomes" id="UP000199371">
    <property type="component" value="Unassembled WGS sequence"/>
</dbReference>
<evidence type="ECO:0000313" key="3">
    <source>
        <dbReference type="Proteomes" id="UP000199371"/>
    </source>
</evidence>
<feature type="transmembrane region" description="Helical" evidence="1">
    <location>
        <begin position="218"/>
        <end position="240"/>
    </location>
</feature>
<sequence>MQSQRLLALDLFRGLTILFMIMVNSPNTYGEFSHAYWDGVTFADFIFPFFLVIVGVAVAIGLQPVARTAQQLSAVRVKILRRTLILFGLGIFVNLIYLKFAELRILGVLQRIALVYLACSLLSMHCSTKRLVQITVFILLSYWLLILLVPAPGLSAGQLQRDANLINWFDSQFLPGMLWRGSWDPEGLLSTYPAIASGLFGVIMGRLVLQYKQHLPQLVMLLFVLGFSSFLLGCLWSLWFPLIKQIWSSSFVLVTSGMASMVLALLVWYTDVQQYRKFSHIPLVFGANAIVAYVLHVALEKLLELPLAGVSVHGSYLQLAEQLGLSRFFSAGLWIAAFVALCYLPVWWMYQRKIFVKI</sequence>
<keyword evidence="2" id="KW-0808">Transferase</keyword>
<keyword evidence="2" id="KW-0012">Acyltransferase</keyword>
<dbReference type="RefSeq" id="WP_092791529.1">
    <property type="nucleotide sequence ID" value="NZ_FNXF01000004.1"/>
</dbReference>
<accession>A0A1H6KTU8</accession>
<dbReference type="PANTHER" id="PTHR31061:SF24">
    <property type="entry name" value="LD22376P"/>
    <property type="match status" value="1"/>
</dbReference>
<proteinExistence type="predicted"/>
<feature type="transmembrane region" description="Helical" evidence="1">
    <location>
        <begin position="328"/>
        <end position="350"/>
    </location>
</feature>
<feature type="transmembrane region" description="Helical" evidence="1">
    <location>
        <begin position="103"/>
        <end position="124"/>
    </location>
</feature>
<dbReference type="STRING" id="173990.SAMN05660691_01299"/>
<feature type="transmembrane region" description="Helical" evidence="1">
    <location>
        <begin position="131"/>
        <end position="151"/>
    </location>
</feature>
<dbReference type="GO" id="GO:0016746">
    <property type="term" value="F:acyltransferase activity"/>
    <property type="evidence" value="ECO:0007669"/>
    <property type="project" value="UniProtKB-KW"/>
</dbReference>
<gene>
    <name evidence="2" type="ORF">SAMN05660691_01299</name>
</gene>
<name>A0A1H6KTU8_9GAMM</name>
<keyword evidence="1" id="KW-1133">Transmembrane helix</keyword>
<keyword evidence="3" id="KW-1185">Reference proteome</keyword>
<evidence type="ECO:0000256" key="1">
    <source>
        <dbReference type="SAM" id="Phobius"/>
    </source>
</evidence>
<feature type="transmembrane region" description="Helical" evidence="1">
    <location>
        <begin position="281"/>
        <end position="299"/>
    </location>
</feature>
<feature type="transmembrane region" description="Helical" evidence="1">
    <location>
        <begin position="45"/>
        <end position="67"/>
    </location>
</feature>
<dbReference type="EMBL" id="FNXF01000004">
    <property type="protein sequence ID" value="SEH77339.1"/>
    <property type="molecule type" value="Genomic_DNA"/>
</dbReference>
<evidence type="ECO:0000313" key="2">
    <source>
        <dbReference type="EMBL" id="SEH77339.1"/>
    </source>
</evidence>
<feature type="transmembrane region" description="Helical" evidence="1">
    <location>
        <begin position="189"/>
        <end position="209"/>
    </location>
</feature>
<reference evidence="3" key="1">
    <citation type="submission" date="2016-10" db="EMBL/GenBank/DDBJ databases">
        <authorList>
            <person name="Varghese N."/>
            <person name="Submissions S."/>
        </authorList>
    </citation>
    <scope>NUCLEOTIDE SEQUENCE [LARGE SCALE GENOMIC DNA]</scope>
    <source>
        <strain evidence="3">DSM 17616</strain>
    </source>
</reference>